<feature type="chain" id="PRO_5043983197" evidence="2">
    <location>
        <begin position="22"/>
        <end position="158"/>
    </location>
</feature>
<feature type="region of interest" description="Disordered" evidence="1">
    <location>
        <begin position="93"/>
        <end position="158"/>
    </location>
</feature>
<gene>
    <name evidence="3" type="ORF">PoMZ_06676</name>
</gene>
<proteinExistence type="predicted"/>
<evidence type="ECO:0000313" key="4">
    <source>
        <dbReference type="Proteomes" id="UP000294847"/>
    </source>
</evidence>
<feature type="compositionally biased region" description="Basic and acidic residues" evidence="1">
    <location>
        <begin position="64"/>
        <end position="74"/>
    </location>
</feature>
<keyword evidence="2" id="KW-0732">Signal</keyword>
<dbReference type="AlphaFoldDB" id="A0A4P7NRE3"/>
<feature type="signal peptide" evidence="2">
    <location>
        <begin position="1"/>
        <end position="21"/>
    </location>
</feature>
<evidence type="ECO:0000256" key="1">
    <source>
        <dbReference type="SAM" id="MobiDB-lite"/>
    </source>
</evidence>
<organism evidence="3 4">
    <name type="scientific">Pyricularia oryzae</name>
    <name type="common">Rice blast fungus</name>
    <name type="synonym">Magnaporthe oryzae</name>
    <dbReference type="NCBI Taxonomy" id="318829"/>
    <lineage>
        <taxon>Eukaryota</taxon>
        <taxon>Fungi</taxon>
        <taxon>Dikarya</taxon>
        <taxon>Ascomycota</taxon>
        <taxon>Pezizomycotina</taxon>
        <taxon>Sordariomycetes</taxon>
        <taxon>Sordariomycetidae</taxon>
        <taxon>Magnaporthales</taxon>
        <taxon>Pyriculariaceae</taxon>
        <taxon>Pyricularia</taxon>
    </lineage>
</organism>
<dbReference type="Proteomes" id="UP000294847">
    <property type="component" value="Chromosome 6"/>
</dbReference>
<evidence type="ECO:0000313" key="3">
    <source>
        <dbReference type="EMBL" id="QBZ64975.1"/>
    </source>
</evidence>
<evidence type="ECO:0000256" key="2">
    <source>
        <dbReference type="SAM" id="SignalP"/>
    </source>
</evidence>
<sequence length="158" mass="17149">MQLVKLVQLVAILASSALVHSAPLANGASSLESNAIEPQDPLAAVDVRRDVVDSPNAAESETESIERRAEDSRSSRQKLKKFYQENLDKLSIKPGATAANVDGSSQKASWMSRFGGKGKNSGSQQAENYDEEAASYGPLREQQLPWALQSPRNRRPAK</sequence>
<protein>
    <submittedName>
        <fullName evidence="3">Uncharacterized protein</fullName>
    </submittedName>
</protein>
<reference evidence="3 4" key="1">
    <citation type="journal article" date="2019" name="Mol. Biol. Evol.">
        <title>Blast fungal genomes show frequent chromosomal changes, gene gains and losses, and effector gene turnover.</title>
        <authorList>
            <person name="Gomez Luciano L.B."/>
            <person name="Jason Tsai I."/>
            <person name="Chuma I."/>
            <person name="Tosa Y."/>
            <person name="Chen Y.H."/>
            <person name="Li J.Y."/>
            <person name="Li M.Y."/>
            <person name="Jade Lu M.Y."/>
            <person name="Nakayashiki H."/>
            <person name="Li W.H."/>
        </authorList>
    </citation>
    <scope>NUCLEOTIDE SEQUENCE [LARGE SCALE GENOMIC DNA]</scope>
    <source>
        <strain evidence="3">MZ5-1-6</strain>
    </source>
</reference>
<feature type="region of interest" description="Disordered" evidence="1">
    <location>
        <begin position="49"/>
        <end position="77"/>
    </location>
</feature>
<dbReference type="EMBL" id="CP034209">
    <property type="protein sequence ID" value="QBZ64975.1"/>
    <property type="molecule type" value="Genomic_DNA"/>
</dbReference>
<accession>A0A4P7NRE3</accession>
<name>A0A4P7NRE3_PYROR</name>